<name>A0A7X8TL41_9MICC</name>
<evidence type="ECO:0000313" key="3">
    <source>
        <dbReference type="Proteomes" id="UP000523139"/>
    </source>
</evidence>
<dbReference type="AlphaFoldDB" id="A0A7X8TL41"/>
<dbReference type="PANTHER" id="PTHR11647">
    <property type="entry name" value="HYDRANTOINASE/DIHYDROPYRIMIDINASE FAMILY MEMBER"/>
    <property type="match status" value="1"/>
</dbReference>
<dbReference type="PANTHER" id="PTHR11647:SF1">
    <property type="entry name" value="COLLAPSIN RESPONSE MEDIATOR PROTEIN"/>
    <property type="match status" value="1"/>
</dbReference>
<dbReference type="SUPFAM" id="SSF51556">
    <property type="entry name" value="Metallo-dependent hydrolases"/>
    <property type="match status" value="1"/>
</dbReference>
<dbReference type="Gene3D" id="3.30.1490.130">
    <property type="entry name" value="D-aminoacylase. Domain 3"/>
    <property type="match status" value="1"/>
</dbReference>
<gene>
    <name evidence="2" type="ORF">HGQ17_12425</name>
</gene>
<dbReference type="Gene3D" id="2.30.40.10">
    <property type="entry name" value="Urease, subunit C, domain 1"/>
    <property type="match status" value="1"/>
</dbReference>
<evidence type="ECO:0000259" key="1">
    <source>
        <dbReference type="Pfam" id="PF07969"/>
    </source>
</evidence>
<feature type="domain" description="Amidohydrolase 3" evidence="1">
    <location>
        <begin position="49"/>
        <end position="480"/>
    </location>
</feature>
<dbReference type="InterPro" id="IPR032466">
    <property type="entry name" value="Metal_Hydrolase"/>
</dbReference>
<sequence>MSTHDVLLTGGRVIDPATGFDAVADLAITGGEITYLAAPGKETPEAETVVDATGKILAPGFIDLHAHGQNLTGHRLQAFDGVTTTLELESGAAPIRSALNWSAEQGRPLHYGFSAGWLHSRILVMEELEDKADALDPLPLDSWASLQHLQSWRGEATPEQIGRIVELTAKQLDAGGLGIGMLLGYAPGTCAAELQAIAELAVQRDVPLFVHARRGGPEGLEELLELSRSTGVQVHLCHFGSTNSGSLAESTQLVLDAYAEGLPFTTESYPFGMSSTVIGAAFLDPEVMKQTGRDPRRIIVLETGEEIASYERLAELRAEDPGTLILGRTYDERIPEDRAALQQAVTLKDAAFASDSMPVKPASSGCMAGLENPTDIDEWPLPEGFVVHPRATGCFTRAISWLARDAQALSLSEVIARSSTIPARIMSRAFPEFKRKGTLQPGSDADLVVFDLESLTPNEDFTRVEPTTGVDQLWVGGVQVIEDGQLKPEAKPGRALLG</sequence>
<dbReference type="Gene3D" id="3.20.20.140">
    <property type="entry name" value="Metal-dependent hydrolases"/>
    <property type="match status" value="1"/>
</dbReference>
<organism evidence="2 3">
    <name type="scientific">Nesterenkonia sedimenti</name>
    <dbReference type="NCBI Taxonomy" id="1463632"/>
    <lineage>
        <taxon>Bacteria</taxon>
        <taxon>Bacillati</taxon>
        <taxon>Actinomycetota</taxon>
        <taxon>Actinomycetes</taxon>
        <taxon>Micrococcales</taxon>
        <taxon>Micrococcaceae</taxon>
        <taxon>Nesterenkonia</taxon>
    </lineage>
</organism>
<dbReference type="SUPFAM" id="SSF51338">
    <property type="entry name" value="Composite domain of metallo-dependent hydrolases"/>
    <property type="match status" value="1"/>
</dbReference>
<dbReference type="Pfam" id="PF07969">
    <property type="entry name" value="Amidohydro_3"/>
    <property type="match status" value="1"/>
</dbReference>
<dbReference type="InterPro" id="IPR011059">
    <property type="entry name" value="Metal-dep_hydrolase_composite"/>
</dbReference>
<accession>A0A7X8TL41</accession>
<dbReference type="Proteomes" id="UP000523139">
    <property type="component" value="Unassembled WGS sequence"/>
</dbReference>
<dbReference type="InterPro" id="IPR050378">
    <property type="entry name" value="Metallo-dep_Hydrolases_sf"/>
</dbReference>
<dbReference type="RefSeq" id="WP_168888271.1">
    <property type="nucleotide sequence ID" value="NZ_JABAHY010000015.1"/>
</dbReference>
<dbReference type="InterPro" id="IPR023100">
    <property type="entry name" value="D-aminoacylase_insert_dom_sf"/>
</dbReference>
<dbReference type="EMBL" id="JABAHY010000015">
    <property type="protein sequence ID" value="NLS10782.1"/>
    <property type="molecule type" value="Genomic_DNA"/>
</dbReference>
<comment type="caution">
    <text evidence="2">The sequence shown here is derived from an EMBL/GenBank/DDBJ whole genome shotgun (WGS) entry which is preliminary data.</text>
</comment>
<reference evidence="2 3" key="1">
    <citation type="submission" date="2020-04" db="EMBL/GenBank/DDBJ databases">
        <title>Nesterenkonia sp. nov., isolated from marine sediment.</title>
        <authorList>
            <person name="Zhang G."/>
        </authorList>
    </citation>
    <scope>NUCLEOTIDE SEQUENCE [LARGE SCALE GENOMIC DNA]</scope>
    <source>
        <strain evidence="2 3">MY13</strain>
    </source>
</reference>
<dbReference type="GO" id="GO:0016811">
    <property type="term" value="F:hydrolase activity, acting on carbon-nitrogen (but not peptide) bonds, in linear amides"/>
    <property type="evidence" value="ECO:0007669"/>
    <property type="project" value="InterPro"/>
</dbReference>
<keyword evidence="3" id="KW-1185">Reference proteome</keyword>
<keyword evidence="2" id="KW-0378">Hydrolase</keyword>
<dbReference type="NCBIfam" id="NF006560">
    <property type="entry name" value="PRK09061.1"/>
    <property type="match status" value="1"/>
</dbReference>
<evidence type="ECO:0000313" key="2">
    <source>
        <dbReference type="EMBL" id="NLS10782.1"/>
    </source>
</evidence>
<protein>
    <submittedName>
        <fullName evidence="2">Amidohydrolase family protein</fullName>
    </submittedName>
</protein>
<proteinExistence type="predicted"/>
<dbReference type="InterPro" id="IPR013108">
    <property type="entry name" value="Amidohydro_3"/>
</dbReference>